<evidence type="ECO:0000313" key="2">
    <source>
        <dbReference type="Proteomes" id="UP001139981"/>
    </source>
</evidence>
<organism evidence="1 2">
    <name type="scientific">Coemansia aciculifera</name>
    <dbReference type="NCBI Taxonomy" id="417176"/>
    <lineage>
        <taxon>Eukaryota</taxon>
        <taxon>Fungi</taxon>
        <taxon>Fungi incertae sedis</taxon>
        <taxon>Zoopagomycota</taxon>
        <taxon>Kickxellomycotina</taxon>
        <taxon>Kickxellomycetes</taxon>
        <taxon>Kickxellales</taxon>
        <taxon>Kickxellaceae</taxon>
        <taxon>Coemansia</taxon>
    </lineage>
</organism>
<dbReference type="EMBL" id="JANBVB010000678">
    <property type="protein sequence ID" value="KAJ2892690.1"/>
    <property type="molecule type" value="Genomic_DNA"/>
</dbReference>
<sequence length="918" mass="101424">MGRGSGSSSSRKNKAAEKKAAVVENNDASTAYDVFEAENDDDQGLAKRRRRHVERVDVRDYERDTIDTDDDEEIDSDDAFNESDEERFASYKRGGRTSEDDEEEEEEEEEDDDEDLVDLSEMLDASESDGETEEKAPGQSLLSPSGLGFDDLAMGQSSDSSSSEDSAEEEDNDSGDEEERLAKLDGFVTSISARAPRRRYVVETGGGYAEDEHAIGSGVQTKGVTLGLGDLLSTDGSSEQQDQRLVQALKSQVARLDRSAQRAGAGVVAAPLAARLQDQMDRTVAYEKTKKAVGEWQPAVDRNRAAEHLSFGDTQQSARPTVTTATLAQAGGSGTEMEERIRSMLELSGMTDEQQQRHEELEMQGMGPEDVRRRQRELRMMRELMFRSERKAKRMAKIKSKAYRRILKKDKDRAQEKALERLQEEDPEMHQMLVEKMARSRAEERMSLRHKNTSKWARELSKRSHGDDDARQALRDQIDQQDALRRKVHDIADDEEDDDDEDEDGEDDEEDMSFAAVKERALRKIAAEMKDDALPAADAPHAALFGMKFMQNAMKRKSEAAQRDAQAIHDEFAGLEADVDEDGQAVSLKRPAAESKKAEEAKAPGRMSFGTKKQQQQQQPGKKLEDDDDEEDVSAKRVRLNDAGQVGQVASGGGHRVRLAESVSIDTSAGVSRSAKKKSEPTANPWVSADVSATHRGSSNLGGLSKESTKLDKLSARLRAKRKNGGNTNAEESVLLDVTKTLMTALPDDGSEDISVSLVANPNAFSQRELVEQAFADDNMVEAEFAAEKEAAMEDEAPKDVDVTLPGWGAWGGTGVAVKKKIVRKAAEGSGVLKQNRLDAKMGEVIINQKPSKSANKYFASNLPFPFYTKEQYEETLQAPLGKEWNTTRSHAKGVKPRVLVKAGRIIDPLSIPSKKKQ</sequence>
<accession>A0ACC1M1I4</accession>
<evidence type="ECO:0000313" key="1">
    <source>
        <dbReference type="EMBL" id="KAJ2892690.1"/>
    </source>
</evidence>
<proteinExistence type="predicted"/>
<reference evidence="1" key="1">
    <citation type="submission" date="2022-07" db="EMBL/GenBank/DDBJ databases">
        <title>Phylogenomic reconstructions and comparative analyses of Kickxellomycotina fungi.</title>
        <authorList>
            <person name="Reynolds N.K."/>
            <person name="Stajich J.E."/>
            <person name="Barry K."/>
            <person name="Grigoriev I.V."/>
            <person name="Crous P."/>
            <person name="Smith M.E."/>
        </authorList>
    </citation>
    <scope>NUCLEOTIDE SEQUENCE</scope>
    <source>
        <strain evidence="1">CBS 190363</strain>
    </source>
</reference>
<name>A0ACC1M1I4_9FUNG</name>
<keyword evidence="2" id="KW-1185">Reference proteome</keyword>
<protein>
    <submittedName>
        <fullName evidence="1">Uncharacterized protein</fullName>
    </submittedName>
</protein>
<gene>
    <name evidence="1" type="ORF">IWW38_003121</name>
</gene>
<dbReference type="Proteomes" id="UP001139981">
    <property type="component" value="Unassembled WGS sequence"/>
</dbReference>
<comment type="caution">
    <text evidence="1">The sequence shown here is derived from an EMBL/GenBank/DDBJ whole genome shotgun (WGS) entry which is preliminary data.</text>
</comment>